<keyword evidence="1 6" id="KW-0723">Serine/threonine-protein kinase</keyword>
<dbReference type="GO" id="GO:0009966">
    <property type="term" value="P:regulation of signal transduction"/>
    <property type="evidence" value="ECO:0007669"/>
    <property type="project" value="TreeGrafter"/>
</dbReference>
<reference evidence="8" key="1">
    <citation type="submission" date="2019-03" db="EMBL/GenBank/DDBJ databases">
        <title>Genome sequencing and reference-guided assembly of Black Bengal Goat (Capra hircus).</title>
        <authorList>
            <person name="Siddiki A.Z."/>
            <person name="Baten A."/>
            <person name="Billah M."/>
            <person name="Alam M.A.U."/>
            <person name="Shawrob K.S.M."/>
            <person name="Saha S."/>
            <person name="Chowdhury M."/>
            <person name="Rahman A.H."/>
            <person name="Stear M."/>
            <person name="Miah G."/>
            <person name="Das G.B."/>
            <person name="Hossain M.M."/>
            <person name="Kumkum M."/>
            <person name="Islam M.S."/>
            <person name="Mollah A.M."/>
            <person name="Ahsan A."/>
            <person name="Tusar F."/>
            <person name="Khan M.K.I."/>
        </authorList>
    </citation>
    <scope>NUCLEOTIDE SEQUENCE [LARGE SCALE GENOMIC DNA]</scope>
</reference>
<keyword evidence="4 6" id="KW-0418">Kinase</keyword>
<dbReference type="InterPro" id="IPR000961">
    <property type="entry name" value="AGC-kinase_C"/>
</dbReference>
<dbReference type="PRINTS" id="PR00717">
    <property type="entry name" value="GPCRKINASE"/>
</dbReference>
<evidence type="ECO:0000256" key="6">
    <source>
        <dbReference type="RuleBase" id="RU000308"/>
    </source>
</evidence>
<dbReference type="GO" id="GO:0004703">
    <property type="term" value="F:G protein-coupled receptor kinase activity"/>
    <property type="evidence" value="ECO:0007669"/>
    <property type="project" value="InterPro"/>
</dbReference>
<evidence type="ECO:0000256" key="3">
    <source>
        <dbReference type="ARBA" id="ARBA00022741"/>
    </source>
</evidence>
<dbReference type="GO" id="GO:0005737">
    <property type="term" value="C:cytoplasm"/>
    <property type="evidence" value="ECO:0007669"/>
    <property type="project" value="TreeGrafter"/>
</dbReference>
<dbReference type="Ensembl" id="ENSCHIT00010045718.1">
    <property type="protein sequence ID" value="ENSCHIP00010032495.1"/>
    <property type="gene ID" value="ENSCHIG00010024124.1"/>
</dbReference>
<dbReference type="SMART" id="SM00133">
    <property type="entry name" value="S_TK_X"/>
    <property type="match status" value="1"/>
</dbReference>
<dbReference type="Gene3D" id="1.10.510.10">
    <property type="entry name" value="Transferase(Phosphotransferase) domain 1"/>
    <property type="match status" value="1"/>
</dbReference>
<keyword evidence="2 6" id="KW-0808">Transferase</keyword>
<evidence type="ECO:0000256" key="4">
    <source>
        <dbReference type="ARBA" id="ARBA00022777"/>
    </source>
</evidence>
<keyword evidence="3 6" id="KW-0547">Nucleotide-binding</keyword>
<name>A0A8C2RS49_CAPHI</name>
<evidence type="ECO:0000256" key="5">
    <source>
        <dbReference type="ARBA" id="ARBA00022840"/>
    </source>
</evidence>
<dbReference type="InterPro" id="IPR000239">
    <property type="entry name" value="GPCR_kinase"/>
</dbReference>
<dbReference type="GO" id="GO:0005524">
    <property type="term" value="F:ATP binding"/>
    <property type="evidence" value="ECO:0007669"/>
    <property type="project" value="UniProtKB-KW"/>
</dbReference>
<reference evidence="8" key="2">
    <citation type="submission" date="2025-08" db="UniProtKB">
        <authorList>
            <consortium name="Ensembl"/>
        </authorList>
    </citation>
    <scope>IDENTIFICATION</scope>
</reference>
<evidence type="ECO:0000313" key="8">
    <source>
        <dbReference type="Ensembl" id="ENSCHIP00010032495.1"/>
    </source>
</evidence>
<evidence type="ECO:0000256" key="2">
    <source>
        <dbReference type="ARBA" id="ARBA00022679"/>
    </source>
</evidence>
<keyword evidence="5 6" id="KW-0067">ATP-binding</keyword>
<dbReference type="GO" id="GO:0007165">
    <property type="term" value="P:signal transduction"/>
    <property type="evidence" value="ECO:0007669"/>
    <property type="project" value="InterPro"/>
</dbReference>
<dbReference type="PANTHER" id="PTHR24355">
    <property type="entry name" value="G PROTEIN-COUPLED RECEPTOR KINASE/RIBOSOMAL PROTEIN S6 KINASE"/>
    <property type="match status" value="1"/>
</dbReference>
<comment type="similarity">
    <text evidence="6">Belongs to the protein kinase superfamily. AGC Ser/Thr protein kinase family. GPRK subfamily.</text>
</comment>
<dbReference type="AlphaFoldDB" id="A0A8C2RS49"/>
<dbReference type="PROSITE" id="PS51285">
    <property type="entry name" value="AGC_KINASE_CTER"/>
    <property type="match status" value="1"/>
</dbReference>
<accession>A0A8C2RS49</accession>
<feature type="domain" description="AGC-kinase C-terminal" evidence="7">
    <location>
        <begin position="60"/>
        <end position="125"/>
    </location>
</feature>
<evidence type="ECO:0000259" key="7">
    <source>
        <dbReference type="PROSITE" id="PS51285"/>
    </source>
</evidence>
<proteinExistence type="inferred from homology"/>
<sequence length="194" mass="22430">MITDTSGFQILVWPWRSQKGRRSAEELERWATWLLTKDPAQRLGCRGEGAAEVKGHPVFRDINFRQLEAHMLDPPFHPDPQAVYCKDILDIEQFSAVRGIQLDSTDSCFYSEFVTGCVSIPWQNEMIESECFKDINESENEPVVDEPAVVLVPDEKMSQQVPRQKRGFFHRLFSRGRLLCEGMHMVCKLPRRCV</sequence>
<organism evidence="8">
    <name type="scientific">Capra hircus</name>
    <name type="common">Goat</name>
    <dbReference type="NCBI Taxonomy" id="9925"/>
    <lineage>
        <taxon>Eukaryota</taxon>
        <taxon>Metazoa</taxon>
        <taxon>Chordata</taxon>
        <taxon>Craniata</taxon>
        <taxon>Vertebrata</taxon>
        <taxon>Euteleostomi</taxon>
        <taxon>Mammalia</taxon>
        <taxon>Eutheria</taxon>
        <taxon>Laurasiatheria</taxon>
        <taxon>Artiodactyla</taxon>
        <taxon>Ruminantia</taxon>
        <taxon>Pecora</taxon>
        <taxon>Bovidae</taxon>
        <taxon>Caprinae</taxon>
        <taxon>Capra</taxon>
    </lineage>
</organism>
<protein>
    <recommendedName>
        <fullName evidence="6">G protein-coupled receptor kinase</fullName>
        <ecNumber evidence="6">2.7.11.-</ecNumber>
    </recommendedName>
</protein>
<dbReference type="SUPFAM" id="SSF56112">
    <property type="entry name" value="Protein kinase-like (PK-like)"/>
    <property type="match status" value="1"/>
</dbReference>
<dbReference type="InterPro" id="IPR011009">
    <property type="entry name" value="Kinase-like_dom_sf"/>
</dbReference>
<dbReference type="EC" id="2.7.11.-" evidence="6"/>
<dbReference type="PANTHER" id="PTHR24355:SF14">
    <property type="entry name" value="G PROTEIN-COUPLED RECEPTOR KINASE 4"/>
    <property type="match status" value="1"/>
</dbReference>
<dbReference type="Gene3D" id="3.30.200.20">
    <property type="entry name" value="Phosphorylase Kinase, domain 1"/>
    <property type="match status" value="1"/>
</dbReference>
<evidence type="ECO:0000256" key="1">
    <source>
        <dbReference type="ARBA" id="ARBA00022527"/>
    </source>
</evidence>